<evidence type="ECO:0008006" key="4">
    <source>
        <dbReference type="Google" id="ProtNLM"/>
    </source>
</evidence>
<reference evidence="3" key="1">
    <citation type="journal article" date="2019" name="Int. J. Syst. Evol. Microbiol.">
        <title>The Global Catalogue of Microorganisms (GCM) 10K type strain sequencing project: providing services to taxonomists for standard genome sequencing and annotation.</title>
        <authorList>
            <consortium name="The Broad Institute Genomics Platform"/>
            <consortium name="The Broad Institute Genome Sequencing Center for Infectious Disease"/>
            <person name="Wu L."/>
            <person name="Ma J."/>
        </authorList>
    </citation>
    <scope>NUCLEOTIDE SEQUENCE [LARGE SCALE GENOMIC DNA]</scope>
    <source>
        <strain evidence="3">JCM 16601</strain>
    </source>
</reference>
<dbReference type="Proteomes" id="UP001500742">
    <property type="component" value="Unassembled WGS sequence"/>
</dbReference>
<evidence type="ECO:0000313" key="2">
    <source>
        <dbReference type="EMBL" id="GAA3970755.1"/>
    </source>
</evidence>
<feature type="transmembrane region" description="Helical" evidence="1">
    <location>
        <begin position="65"/>
        <end position="87"/>
    </location>
</feature>
<keyword evidence="1" id="KW-0472">Membrane</keyword>
<comment type="caution">
    <text evidence="2">The sequence shown here is derived from an EMBL/GenBank/DDBJ whole genome shotgun (WGS) entry which is preliminary data.</text>
</comment>
<gene>
    <name evidence="2" type="ORF">GCM10022210_19910</name>
</gene>
<name>A0ABP7PTJ0_9SPHI</name>
<protein>
    <recommendedName>
        <fullName evidence="4">Holin-X, holin superfamily III</fullName>
    </recommendedName>
</protein>
<dbReference type="InterPro" id="IPR009937">
    <property type="entry name" value="Phage_holin_3_6"/>
</dbReference>
<evidence type="ECO:0000313" key="3">
    <source>
        <dbReference type="Proteomes" id="UP001500742"/>
    </source>
</evidence>
<organism evidence="2 3">
    <name type="scientific">Mucilaginibacter dorajii</name>
    <dbReference type="NCBI Taxonomy" id="692994"/>
    <lineage>
        <taxon>Bacteria</taxon>
        <taxon>Pseudomonadati</taxon>
        <taxon>Bacteroidota</taxon>
        <taxon>Sphingobacteriia</taxon>
        <taxon>Sphingobacteriales</taxon>
        <taxon>Sphingobacteriaceae</taxon>
        <taxon>Mucilaginibacter</taxon>
    </lineage>
</organism>
<keyword evidence="1" id="KW-0812">Transmembrane</keyword>
<keyword evidence="3" id="KW-1185">Reference proteome</keyword>
<dbReference type="Pfam" id="PF07332">
    <property type="entry name" value="Phage_holin_3_6"/>
    <property type="match status" value="1"/>
</dbReference>
<proteinExistence type="predicted"/>
<accession>A0ABP7PTJ0</accession>
<evidence type="ECO:0000256" key="1">
    <source>
        <dbReference type="SAM" id="Phobius"/>
    </source>
</evidence>
<feature type="transmembrane region" description="Helical" evidence="1">
    <location>
        <begin position="93"/>
        <end position="111"/>
    </location>
</feature>
<sequence length="133" mass="15150">MFESATRDYKIIYKHLSMESEKETKPPLPPIIDQLKEYAETRFKLLKYEAIEGSTSILASVITDVVVVISMVLCFIFASVTLAYFLADVLHSNWEGFGCVALIYLIIAIIIKLNKSSIEKPLANIFIQKIFKR</sequence>
<keyword evidence="1" id="KW-1133">Transmembrane helix</keyword>
<dbReference type="EMBL" id="BAAAZC010000014">
    <property type="protein sequence ID" value="GAA3970755.1"/>
    <property type="molecule type" value="Genomic_DNA"/>
</dbReference>